<sequence>MAHVEEVVAGAVVVPDVTRSCRGGALYGLPMFRRSAPAASATADPVTTCALAAAAGDRAALDEFVRTTRDDVRRFLSHLAGPADADDLLQDTYLRAVRSLPRFTGEGPARAWLLAIARRVAADAVRTAVRRPRTTAVDDWDTVAARGVRVSAADEAVLVSSLVAGLEPDRRDAFVLTQVLGMGYAEAAQVCGCPVGTIRSRVARAREDLVAALEPGGARASG</sequence>
<evidence type="ECO:0000259" key="6">
    <source>
        <dbReference type="Pfam" id="PF08281"/>
    </source>
</evidence>
<dbReference type="PANTHER" id="PTHR43133">
    <property type="entry name" value="RNA POLYMERASE ECF-TYPE SIGMA FACTO"/>
    <property type="match status" value="1"/>
</dbReference>
<dbReference type="Proteomes" id="UP000321685">
    <property type="component" value="Unassembled WGS sequence"/>
</dbReference>
<dbReference type="GO" id="GO:0006352">
    <property type="term" value="P:DNA-templated transcription initiation"/>
    <property type="evidence" value="ECO:0007669"/>
    <property type="project" value="InterPro"/>
</dbReference>
<gene>
    <name evidence="7" type="primary">rpoE</name>
    <name evidence="7" type="ORF">PSU4_15750</name>
</gene>
<dbReference type="Pfam" id="PF08281">
    <property type="entry name" value="Sigma70_r4_2"/>
    <property type="match status" value="1"/>
</dbReference>
<evidence type="ECO:0000256" key="1">
    <source>
        <dbReference type="ARBA" id="ARBA00010641"/>
    </source>
</evidence>
<protein>
    <submittedName>
        <fullName evidence="7">RNA polymerase sigma factor</fullName>
    </submittedName>
</protein>
<evidence type="ECO:0000259" key="5">
    <source>
        <dbReference type="Pfam" id="PF04542"/>
    </source>
</evidence>
<keyword evidence="2" id="KW-0805">Transcription regulation</keyword>
<evidence type="ECO:0000256" key="3">
    <source>
        <dbReference type="ARBA" id="ARBA00023082"/>
    </source>
</evidence>
<feature type="domain" description="RNA polymerase sigma factor 70 region 4 type 2" evidence="6">
    <location>
        <begin position="159"/>
        <end position="209"/>
    </location>
</feature>
<accession>A0A511DCU8</accession>
<dbReference type="GO" id="GO:0016987">
    <property type="term" value="F:sigma factor activity"/>
    <property type="evidence" value="ECO:0007669"/>
    <property type="project" value="UniProtKB-KW"/>
</dbReference>
<dbReference type="SUPFAM" id="SSF88946">
    <property type="entry name" value="Sigma2 domain of RNA polymerase sigma factors"/>
    <property type="match status" value="1"/>
</dbReference>
<dbReference type="EMBL" id="BJVJ01000010">
    <property type="protein sequence ID" value="GEL22621.1"/>
    <property type="molecule type" value="Genomic_DNA"/>
</dbReference>
<comment type="caution">
    <text evidence="7">The sequence shown here is derived from an EMBL/GenBank/DDBJ whole genome shotgun (WGS) entry which is preliminary data.</text>
</comment>
<dbReference type="InterPro" id="IPR013249">
    <property type="entry name" value="RNA_pol_sigma70_r4_t2"/>
</dbReference>
<evidence type="ECO:0000256" key="4">
    <source>
        <dbReference type="ARBA" id="ARBA00023163"/>
    </source>
</evidence>
<dbReference type="InterPro" id="IPR007627">
    <property type="entry name" value="RNA_pol_sigma70_r2"/>
</dbReference>
<feature type="domain" description="RNA polymerase sigma-70 region 2" evidence="5">
    <location>
        <begin position="65"/>
        <end position="130"/>
    </location>
</feature>
<reference evidence="7 8" key="1">
    <citation type="submission" date="2019-07" db="EMBL/GenBank/DDBJ databases">
        <title>Whole genome shotgun sequence of Pseudonocardia sulfidoxydans NBRC 16205.</title>
        <authorList>
            <person name="Hosoyama A."/>
            <person name="Uohara A."/>
            <person name="Ohji S."/>
            <person name="Ichikawa N."/>
        </authorList>
    </citation>
    <scope>NUCLEOTIDE SEQUENCE [LARGE SCALE GENOMIC DNA]</scope>
    <source>
        <strain evidence="7 8">NBRC 16205</strain>
    </source>
</reference>
<name>A0A511DCU8_9PSEU</name>
<dbReference type="InterPro" id="IPR013325">
    <property type="entry name" value="RNA_pol_sigma_r2"/>
</dbReference>
<dbReference type="Gene3D" id="1.10.1740.10">
    <property type="match status" value="1"/>
</dbReference>
<dbReference type="InterPro" id="IPR039425">
    <property type="entry name" value="RNA_pol_sigma-70-like"/>
</dbReference>
<dbReference type="InterPro" id="IPR014284">
    <property type="entry name" value="RNA_pol_sigma-70_dom"/>
</dbReference>
<dbReference type="InterPro" id="IPR013324">
    <property type="entry name" value="RNA_pol_sigma_r3/r4-like"/>
</dbReference>
<dbReference type="AlphaFoldDB" id="A0A511DCU8"/>
<evidence type="ECO:0000313" key="7">
    <source>
        <dbReference type="EMBL" id="GEL22621.1"/>
    </source>
</evidence>
<dbReference type="PANTHER" id="PTHR43133:SF61">
    <property type="entry name" value="ECF RNA POLYMERASE SIGMA FACTOR SIGC"/>
    <property type="match status" value="1"/>
</dbReference>
<proteinExistence type="inferred from homology"/>
<dbReference type="Gene3D" id="1.10.10.10">
    <property type="entry name" value="Winged helix-like DNA-binding domain superfamily/Winged helix DNA-binding domain"/>
    <property type="match status" value="1"/>
</dbReference>
<dbReference type="Pfam" id="PF04542">
    <property type="entry name" value="Sigma70_r2"/>
    <property type="match status" value="1"/>
</dbReference>
<dbReference type="NCBIfam" id="TIGR02937">
    <property type="entry name" value="sigma70-ECF"/>
    <property type="match status" value="1"/>
</dbReference>
<dbReference type="InterPro" id="IPR036388">
    <property type="entry name" value="WH-like_DNA-bd_sf"/>
</dbReference>
<evidence type="ECO:0000313" key="8">
    <source>
        <dbReference type="Proteomes" id="UP000321685"/>
    </source>
</evidence>
<dbReference type="GO" id="GO:0003677">
    <property type="term" value="F:DNA binding"/>
    <property type="evidence" value="ECO:0007669"/>
    <property type="project" value="InterPro"/>
</dbReference>
<comment type="similarity">
    <text evidence="1">Belongs to the sigma-70 factor family. ECF subfamily.</text>
</comment>
<keyword evidence="4" id="KW-0804">Transcription</keyword>
<organism evidence="7 8">
    <name type="scientific">Pseudonocardia sulfidoxydans NBRC 16205</name>
    <dbReference type="NCBI Taxonomy" id="1223511"/>
    <lineage>
        <taxon>Bacteria</taxon>
        <taxon>Bacillati</taxon>
        <taxon>Actinomycetota</taxon>
        <taxon>Actinomycetes</taxon>
        <taxon>Pseudonocardiales</taxon>
        <taxon>Pseudonocardiaceae</taxon>
        <taxon>Pseudonocardia</taxon>
    </lineage>
</organism>
<keyword evidence="3" id="KW-0731">Sigma factor</keyword>
<keyword evidence="8" id="KW-1185">Reference proteome</keyword>
<dbReference type="CDD" id="cd06171">
    <property type="entry name" value="Sigma70_r4"/>
    <property type="match status" value="1"/>
</dbReference>
<evidence type="ECO:0000256" key="2">
    <source>
        <dbReference type="ARBA" id="ARBA00023015"/>
    </source>
</evidence>
<dbReference type="SUPFAM" id="SSF88659">
    <property type="entry name" value="Sigma3 and sigma4 domains of RNA polymerase sigma factors"/>
    <property type="match status" value="1"/>
</dbReference>